<accession>A0ACC0P089</accession>
<reference evidence="1" key="1">
    <citation type="submission" date="2022-02" db="EMBL/GenBank/DDBJ databases">
        <title>Plant Genome Project.</title>
        <authorList>
            <person name="Zhang R.-G."/>
        </authorList>
    </citation>
    <scope>NUCLEOTIDE SEQUENCE</scope>
    <source>
        <strain evidence="1">AT1</strain>
    </source>
</reference>
<comment type="caution">
    <text evidence="1">The sequence shown here is derived from an EMBL/GenBank/DDBJ whole genome shotgun (WGS) entry which is preliminary data.</text>
</comment>
<gene>
    <name evidence="1" type="ORF">RHMOL_Rhmol04G0108300</name>
</gene>
<dbReference type="Proteomes" id="UP001062846">
    <property type="component" value="Chromosome 4"/>
</dbReference>
<keyword evidence="2" id="KW-1185">Reference proteome</keyword>
<name>A0ACC0P089_RHOML</name>
<evidence type="ECO:0000313" key="2">
    <source>
        <dbReference type="Proteomes" id="UP001062846"/>
    </source>
</evidence>
<evidence type="ECO:0000313" key="1">
    <source>
        <dbReference type="EMBL" id="KAI8558601.1"/>
    </source>
</evidence>
<sequence>MGWRIERGQSPMISRGYWTTTGMTDGYRLDDPLLLVCKLFDSSHRKPYSVDQVIGQDISTFLAPDILASKHVWLILP</sequence>
<organism evidence="1 2">
    <name type="scientific">Rhododendron molle</name>
    <name type="common">Chinese azalea</name>
    <name type="synonym">Azalea mollis</name>
    <dbReference type="NCBI Taxonomy" id="49168"/>
    <lineage>
        <taxon>Eukaryota</taxon>
        <taxon>Viridiplantae</taxon>
        <taxon>Streptophyta</taxon>
        <taxon>Embryophyta</taxon>
        <taxon>Tracheophyta</taxon>
        <taxon>Spermatophyta</taxon>
        <taxon>Magnoliopsida</taxon>
        <taxon>eudicotyledons</taxon>
        <taxon>Gunneridae</taxon>
        <taxon>Pentapetalae</taxon>
        <taxon>asterids</taxon>
        <taxon>Ericales</taxon>
        <taxon>Ericaceae</taxon>
        <taxon>Ericoideae</taxon>
        <taxon>Rhodoreae</taxon>
        <taxon>Rhododendron</taxon>
    </lineage>
</organism>
<proteinExistence type="predicted"/>
<protein>
    <submittedName>
        <fullName evidence="1">Uncharacterized protein</fullName>
    </submittedName>
</protein>
<dbReference type="EMBL" id="CM046391">
    <property type="protein sequence ID" value="KAI8558601.1"/>
    <property type="molecule type" value="Genomic_DNA"/>
</dbReference>